<evidence type="ECO:0000313" key="3">
    <source>
        <dbReference type="Proteomes" id="UP001151752"/>
    </source>
</evidence>
<evidence type="ECO:0000256" key="1">
    <source>
        <dbReference type="SAM" id="MobiDB-lite"/>
    </source>
</evidence>
<protein>
    <submittedName>
        <fullName evidence="2">Uncharacterized protein</fullName>
    </submittedName>
</protein>
<reference evidence="2" key="2">
    <citation type="journal article" date="2023" name="Int. J. Mol. Sci.">
        <title>De Novo Assembly and Annotation of 11 Diverse Shrub Willow (Salix) Genomes Reveals Novel Gene Organization in Sex-Linked Regions.</title>
        <authorList>
            <person name="Hyden B."/>
            <person name="Feng K."/>
            <person name="Yates T.B."/>
            <person name="Jawdy S."/>
            <person name="Cereghino C."/>
            <person name="Smart L.B."/>
            <person name="Muchero W."/>
        </authorList>
    </citation>
    <scope>NUCLEOTIDE SEQUENCE</scope>
    <source>
        <tissue evidence="2">Shoot tip</tissue>
    </source>
</reference>
<dbReference type="EMBL" id="JAPFFM010000015">
    <property type="protein sequence ID" value="KAJ6709912.1"/>
    <property type="molecule type" value="Genomic_DNA"/>
</dbReference>
<keyword evidence="3" id="KW-1185">Reference proteome</keyword>
<comment type="caution">
    <text evidence="2">The sequence shown here is derived from an EMBL/GenBank/DDBJ whole genome shotgun (WGS) entry which is preliminary data.</text>
</comment>
<feature type="compositionally biased region" description="Basic and acidic residues" evidence="1">
    <location>
        <begin position="19"/>
        <end position="35"/>
    </location>
</feature>
<gene>
    <name evidence="2" type="ORF">OIU74_010920</name>
</gene>
<dbReference type="AlphaFoldDB" id="A0A9Q0TE16"/>
<proteinExistence type="predicted"/>
<organism evidence="2 3">
    <name type="scientific">Salix koriyanagi</name>
    <dbReference type="NCBI Taxonomy" id="2511006"/>
    <lineage>
        <taxon>Eukaryota</taxon>
        <taxon>Viridiplantae</taxon>
        <taxon>Streptophyta</taxon>
        <taxon>Embryophyta</taxon>
        <taxon>Tracheophyta</taxon>
        <taxon>Spermatophyta</taxon>
        <taxon>Magnoliopsida</taxon>
        <taxon>eudicotyledons</taxon>
        <taxon>Gunneridae</taxon>
        <taxon>Pentapetalae</taxon>
        <taxon>rosids</taxon>
        <taxon>fabids</taxon>
        <taxon>Malpighiales</taxon>
        <taxon>Salicaceae</taxon>
        <taxon>Saliceae</taxon>
        <taxon>Salix</taxon>
    </lineage>
</organism>
<reference evidence="2" key="1">
    <citation type="submission" date="2022-11" db="EMBL/GenBank/DDBJ databases">
        <authorList>
            <person name="Hyden B.L."/>
            <person name="Feng K."/>
            <person name="Yates T."/>
            <person name="Jawdy S."/>
            <person name="Smart L.B."/>
            <person name="Muchero W."/>
        </authorList>
    </citation>
    <scope>NUCLEOTIDE SEQUENCE</scope>
    <source>
        <tissue evidence="2">Shoot tip</tissue>
    </source>
</reference>
<feature type="compositionally biased region" description="Basic and acidic residues" evidence="1">
    <location>
        <begin position="1"/>
        <end position="11"/>
    </location>
</feature>
<accession>A0A9Q0TE16</accession>
<name>A0A9Q0TE16_9ROSI</name>
<dbReference type="SUPFAM" id="SSF58113">
    <property type="entry name" value="Apolipoprotein A-I"/>
    <property type="match status" value="1"/>
</dbReference>
<dbReference type="Proteomes" id="UP001151752">
    <property type="component" value="Chromosome 2"/>
</dbReference>
<evidence type="ECO:0000313" key="2">
    <source>
        <dbReference type="EMBL" id="KAJ6709912.1"/>
    </source>
</evidence>
<feature type="region of interest" description="Disordered" evidence="1">
    <location>
        <begin position="1"/>
        <end position="35"/>
    </location>
</feature>
<sequence length="268" mass="29128">MGSENPDDHQRVAGTYNLEEQKKRKRAESYEKSVTKPSLDDLRKFRKRFLELGESSGHARDAVGKQTHLVDSLWELIKTPLPGGGTCGGTSASTDKEAYPPLELSVAAMKPDGSVTTESFKPCQLLPEQWTPLTFNELKELYIASEAQHAQEKVTLLKLHAQEMAAAAALHAREMDAAVARHAREMAAAAALHAREMDAAVARHAREMAAAAALHAREMDATVARHAREMAAAAALHAREMDAAVARHAREMAAAAALHAREMDAVKT</sequence>